<evidence type="ECO:0000313" key="3">
    <source>
        <dbReference type="Proteomes" id="UP000288805"/>
    </source>
</evidence>
<protein>
    <submittedName>
        <fullName evidence="2">Retrovirus-related Pol polyprotein from transposon TNT 1-94</fullName>
    </submittedName>
</protein>
<accession>A0A438JFB7</accession>
<dbReference type="SUPFAM" id="SSF56672">
    <property type="entry name" value="DNA/RNA polymerases"/>
    <property type="match status" value="1"/>
</dbReference>
<reference evidence="2 3" key="1">
    <citation type="journal article" date="2018" name="PLoS Genet.">
        <title>Population sequencing reveals clonal diversity and ancestral inbreeding in the grapevine cultivar Chardonnay.</title>
        <authorList>
            <person name="Roach M.J."/>
            <person name="Johnson D.L."/>
            <person name="Bohlmann J."/>
            <person name="van Vuuren H.J."/>
            <person name="Jones S.J."/>
            <person name="Pretorius I.S."/>
            <person name="Schmidt S.A."/>
            <person name="Borneman A.R."/>
        </authorList>
    </citation>
    <scope>NUCLEOTIDE SEQUENCE [LARGE SCALE GENOMIC DNA]</scope>
    <source>
        <strain evidence="3">cv. Chardonnay</strain>
        <tissue evidence="2">Leaf</tissue>
    </source>
</reference>
<sequence length="442" mass="50090">MDILPIKRDISATIHPQGHISPWMLPSLRVNHISHTLIFKGRLEERKINCQEFFLGMVRMVGVSFPQLVNVSNVYTSNTSSSPTVQDISAPEFSDSAPTLPIVPNVPALDSSKESTSEHKKFQHTPNEELIVEKLPTEIPANELEIQLREREYMLPENTSKLKVYLRKGKSTTSSHIPSSNPKSTANLDWPLQQFDVKNAFLHGDLEEEIYMNTLPRFGDKAWKNKVCKLKKSLYRLKQSPRAWFGRFTKSMIRMNYHQSQGDHTLFIKHNSSGKLTALIVYVDDIIVIGNDKREIQRLKTCLSNEFEIKDIGILKYFLKIEVAELMGYTVITKLRNQRINLEEDLALWKGGHLGGDVPSKLAFLRGKLLGGGSLLLIGSKREDGKSLTGVTYVSVWSPVGLSRNCKGGDYQLEGFLCGQKEEENMEIHTVVYFLDDVEGKE</sequence>
<dbReference type="Pfam" id="PF07727">
    <property type="entry name" value="RVT_2"/>
    <property type="match status" value="1"/>
</dbReference>
<proteinExistence type="predicted"/>
<dbReference type="InterPro" id="IPR013103">
    <property type="entry name" value="RVT_2"/>
</dbReference>
<comment type="caution">
    <text evidence="2">The sequence shown here is derived from an EMBL/GenBank/DDBJ whole genome shotgun (WGS) entry which is preliminary data.</text>
</comment>
<dbReference type="PANTHER" id="PTHR43383:SF2">
    <property type="entry name" value="AMIDOHYDROLASE 2 FAMILY PROTEIN"/>
    <property type="match status" value="1"/>
</dbReference>
<evidence type="ECO:0000259" key="1">
    <source>
        <dbReference type="Pfam" id="PF07727"/>
    </source>
</evidence>
<evidence type="ECO:0000313" key="2">
    <source>
        <dbReference type="EMBL" id="RVX07634.1"/>
    </source>
</evidence>
<dbReference type="InterPro" id="IPR043502">
    <property type="entry name" value="DNA/RNA_pol_sf"/>
</dbReference>
<gene>
    <name evidence="2" type="primary">POLX_2137</name>
    <name evidence="2" type="ORF">CK203_025179</name>
</gene>
<feature type="domain" description="Reverse transcriptase Ty1/copia-type" evidence="1">
    <location>
        <begin position="186"/>
        <end position="330"/>
    </location>
</feature>
<name>A0A438JFB7_VITVI</name>
<dbReference type="Proteomes" id="UP000288805">
    <property type="component" value="Unassembled WGS sequence"/>
</dbReference>
<dbReference type="PANTHER" id="PTHR43383">
    <property type="entry name" value="NODULIN 6"/>
    <property type="match status" value="1"/>
</dbReference>
<organism evidence="2 3">
    <name type="scientific">Vitis vinifera</name>
    <name type="common">Grape</name>
    <dbReference type="NCBI Taxonomy" id="29760"/>
    <lineage>
        <taxon>Eukaryota</taxon>
        <taxon>Viridiplantae</taxon>
        <taxon>Streptophyta</taxon>
        <taxon>Embryophyta</taxon>
        <taxon>Tracheophyta</taxon>
        <taxon>Spermatophyta</taxon>
        <taxon>Magnoliopsida</taxon>
        <taxon>eudicotyledons</taxon>
        <taxon>Gunneridae</taxon>
        <taxon>Pentapetalae</taxon>
        <taxon>rosids</taxon>
        <taxon>Vitales</taxon>
        <taxon>Vitaceae</taxon>
        <taxon>Viteae</taxon>
        <taxon>Vitis</taxon>
    </lineage>
</organism>
<dbReference type="AlphaFoldDB" id="A0A438JFB7"/>
<dbReference type="EMBL" id="QGNW01000045">
    <property type="protein sequence ID" value="RVX07634.1"/>
    <property type="molecule type" value="Genomic_DNA"/>
</dbReference>